<evidence type="ECO:0000256" key="1">
    <source>
        <dbReference type="SAM" id="MobiDB-lite"/>
    </source>
</evidence>
<dbReference type="InterPro" id="IPR038610">
    <property type="entry name" value="FliK-like_C_sf"/>
</dbReference>
<feature type="compositionally biased region" description="Low complexity" evidence="1">
    <location>
        <begin position="134"/>
        <end position="159"/>
    </location>
</feature>
<accession>A0A518C5E8</accession>
<feature type="compositionally biased region" description="Basic and acidic residues" evidence="1">
    <location>
        <begin position="91"/>
        <end position="111"/>
    </location>
</feature>
<feature type="region of interest" description="Disordered" evidence="1">
    <location>
        <begin position="482"/>
        <end position="542"/>
    </location>
</feature>
<dbReference type="InterPro" id="IPR021136">
    <property type="entry name" value="Flagellar_hook_control-like_C"/>
</dbReference>
<keyword evidence="3" id="KW-0966">Cell projection</keyword>
<evidence type="ECO:0000313" key="3">
    <source>
        <dbReference type="EMBL" id="QDU74424.1"/>
    </source>
</evidence>
<feature type="domain" description="Flagellar hook-length control protein-like C-terminal" evidence="2">
    <location>
        <begin position="406"/>
        <end position="485"/>
    </location>
</feature>
<name>A0A518C5E8_9BACT</name>
<feature type="region of interest" description="Disordered" evidence="1">
    <location>
        <begin position="344"/>
        <end position="365"/>
    </location>
</feature>
<feature type="region of interest" description="Disordered" evidence="1">
    <location>
        <begin position="1"/>
        <end position="25"/>
    </location>
</feature>
<feature type="compositionally biased region" description="Basic and acidic residues" evidence="1">
    <location>
        <begin position="239"/>
        <end position="266"/>
    </location>
</feature>
<sequence length="542" mass="57552">MESSSSNSVNPTPGWSGGTRSNSASAADPMAFFDLIMKSSQAMATQGSKSLDPVASTGTAAPSSDPYTAPTDDPNLHDGYDDSSASYGSEVRAKESADTDRPADSSGEQEKVVAAAEFSEQPAAKEDEEGKPDQTALETAAAATQQEQLLGAPDTLTEGEQVEVEEQTQADVVRATGNQKEAPQSGELPADQPLDTAEESDDASNQEHDFTTQLTPESVRKKSNGSEEQTFAVAEEEAIAERVEGKPGEETSEVRSEEKGKLKLDTVEQVSEETVESEVSLETGDAAQDDSSDRKPKNTSTQRAENKKANSVDVVEPATTGSADTSTMAAVTKASEALSAAASGTAPSATSSTSSSTSNNNTGVNNLASLLQRGFQRGTLQKTEAGQTPQLDPKQQIRLINRVARAVESTPPGQSIKIRLNPSELGQLKVEIKVENGNMTAKIEAENAATRQVLLENLPQLRERLAESNINVQQFEVELMGQQTPQDGSASTFADQSDQQGSSRNSTRQGMEASREEESASDNREIVNKDAERDSRNLNVTI</sequence>
<feature type="region of interest" description="Disordered" evidence="1">
    <location>
        <begin position="41"/>
        <end position="328"/>
    </location>
</feature>
<proteinExistence type="predicted"/>
<dbReference type="RefSeq" id="WP_144971387.1">
    <property type="nucleotide sequence ID" value="NZ_CP036289.1"/>
</dbReference>
<dbReference type="KEGG" id="bvo:Pan97_14310"/>
<keyword evidence="4" id="KW-1185">Reference proteome</keyword>
<feature type="compositionally biased region" description="Polar residues" evidence="1">
    <location>
        <begin position="319"/>
        <end position="328"/>
    </location>
</feature>
<dbReference type="Proteomes" id="UP000318626">
    <property type="component" value="Chromosome"/>
</dbReference>
<protein>
    <submittedName>
        <fullName evidence="3">Flagellar hook-length control protein FliK</fullName>
    </submittedName>
</protein>
<keyword evidence="3" id="KW-0282">Flagellum</keyword>
<keyword evidence="3" id="KW-0969">Cilium</keyword>
<organism evidence="3 4">
    <name type="scientific">Bremerella volcania</name>
    <dbReference type="NCBI Taxonomy" id="2527984"/>
    <lineage>
        <taxon>Bacteria</taxon>
        <taxon>Pseudomonadati</taxon>
        <taxon>Planctomycetota</taxon>
        <taxon>Planctomycetia</taxon>
        <taxon>Pirellulales</taxon>
        <taxon>Pirellulaceae</taxon>
        <taxon>Bremerella</taxon>
    </lineage>
</organism>
<evidence type="ECO:0000259" key="2">
    <source>
        <dbReference type="Pfam" id="PF02120"/>
    </source>
</evidence>
<reference evidence="4" key="1">
    <citation type="submission" date="2019-02" db="EMBL/GenBank/DDBJ databases">
        <title>Deep-cultivation of Planctomycetes and their phenomic and genomic characterization uncovers novel biology.</title>
        <authorList>
            <person name="Wiegand S."/>
            <person name="Jogler M."/>
            <person name="Boedeker C."/>
            <person name="Pinto D."/>
            <person name="Vollmers J."/>
            <person name="Rivas-Marin E."/>
            <person name="Kohn T."/>
            <person name="Peeters S.H."/>
            <person name="Heuer A."/>
            <person name="Rast P."/>
            <person name="Oberbeckmann S."/>
            <person name="Bunk B."/>
            <person name="Jeske O."/>
            <person name="Meyerdierks A."/>
            <person name="Storesund J.E."/>
            <person name="Kallscheuer N."/>
            <person name="Luecker S."/>
            <person name="Lage O.M."/>
            <person name="Pohl T."/>
            <person name="Merkel B.J."/>
            <person name="Hornburger P."/>
            <person name="Mueller R.-W."/>
            <person name="Bruemmer F."/>
            <person name="Labrenz M."/>
            <person name="Spormann A.M."/>
            <person name="Op den Camp H."/>
            <person name="Overmann J."/>
            <person name="Amann R."/>
            <person name="Jetten M.S.M."/>
            <person name="Mascher T."/>
            <person name="Medema M.H."/>
            <person name="Devos D.P."/>
            <person name="Kaster A.-K."/>
            <person name="Ovreas L."/>
            <person name="Rohde M."/>
            <person name="Galperin M.Y."/>
            <person name="Jogler C."/>
        </authorList>
    </citation>
    <scope>NUCLEOTIDE SEQUENCE [LARGE SCALE GENOMIC DNA]</scope>
    <source>
        <strain evidence="4">Pan97</strain>
    </source>
</reference>
<evidence type="ECO:0000313" key="4">
    <source>
        <dbReference type="Proteomes" id="UP000318626"/>
    </source>
</evidence>
<dbReference type="OrthoDB" id="292554at2"/>
<gene>
    <name evidence="3" type="ORF">Pan97_14310</name>
</gene>
<feature type="compositionally biased region" description="Basic and acidic residues" evidence="1">
    <location>
        <begin position="513"/>
        <end position="536"/>
    </location>
</feature>
<dbReference type="Gene3D" id="3.30.750.140">
    <property type="match status" value="1"/>
</dbReference>
<dbReference type="Pfam" id="PF02120">
    <property type="entry name" value="Flg_hook"/>
    <property type="match status" value="1"/>
</dbReference>
<dbReference type="AlphaFoldDB" id="A0A518C5E8"/>
<dbReference type="EMBL" id="CP036289">
    <property type="protein sequence ID" value="QDU74424.1"/>
    <property type="molecule type" value="Genomic_DNA"/>
</dbReference>
<feature type="compositionally biased region" description="Polar residues" evidence="1">
    <location>
        <begin position="482"/>
        <end position="509"/>
    </location>
</feature>
<dbReference type="CDD" id="cd17470">
    <property type="entry name" value="T3SS_Flik_C"/>
    <property type="match status" value="1"/>
</dbReference>
<feature type="compositionally biased region" description="Polar residues" evidence="1">
    <location>
        <begin position="56"/>
        <end position="66"/>
    </location>
</feature>